<name>S3KGY4_TREMA</name>
<organism evidence="9 10">
    <name type="scientific">Treponema maltophilum ATCC 51939</name>
    <dbReference type="NCBI Taxonomy" id="1125699"/>
    <lineage>
        <taxon>Bacteria</taxon>
        <taxon>Pseudomonadati</taxon>
        <taxon>Spirochaetota</taxon>
        <taxon>Spirochaetia</taxon>
        <taxon>Spirochaetales</taxon>
        <taxon>Treponemataceae</taxon>
        <taxon>Treponema</taxon>
    </lineage>
</organism>
<evidence type="ECO:0000256" key="2">
    <source>
        <dbReference type="ARBA" id="ARBA00011738"/>
    </source>
</evidence>
<dbReference type="PANTHER" id="PTHR34273">
    <property type="entry name" value="METHYLTHIORIBOSE KINASE"/>
    <property type="match status" value="1"/>
</dbReference>
<dbReference type="Gene3D" id="3.30.200.20">
    <property type="entry name" value="Phosphorylase Kinase, domain 1"/>
    <property type="match status" value="1"/>
</dbReference>
<keyword evidence="4" id="KW-0808">Transferase</keyword>
<dbReference type="HOGENOM" id="CLU_033681_0_0_12"/>
<comment type="similarity">
    <text evidence="1">Belongs to the methylthioribose kinase family.</text>
</comment>
<dbReference type="Pfam" id="PF01636">
    <property type="entry name" value="APH"/>
    <property type="match status" value="1"/>
</dbReference>
<comment type="caution">
    <text evidence="9">The sequence shown here is derived from an EMBL/GenBank/DDBJ whole genome shotgun (WGS) entry which is preliminary data.</text>
</comment>
<dbReference type="eggNOG" id="COG4857">
    <property type="taxonomic scope" value="Bacteria"/>
</dbReference>
<evidence type="ECO:0000256" key="1">
    <source>
        <dbReference type="ARBA" id="ARBA00010165"/>
    </source>
</evidence>
<dbReference type="Gene3D" id="3.90.1200.10">
    <property type="match status" value="1"/>
</dbReference>
<comment type="subunit">
    <text evidence="2">Homodimer.</text>
</comment>
<dbReference type="GO" id="GO:0009086">
    <property type="term" value="P:methionine biosynthetic process"/>
    <property type="evidence" value="ECO:0007669"/>
    <property type="project" value="InterPro"/>
</dbReference>
<reference evidence="9 10" key="1">
    <citation type="submission" date="2013-04" db="EMBL/GenBank/DDBJ databases">
        <title>The Genome Sequence of Treponema maltophilum ATCC 51939.</title>
        <authorList>
            <consortium name="The Broad Institute Genomics Platform"/>
            <person name="Earl A."/>
            <person name="Ward D."/>
            <person name="Feldgarden M."/>
            <person name="Gevers D."/>
            <person name="Leonetti C."/>
            <person name="Blanton J.M."/>
            <person name="Dewhirst F.E."/>
            <person name="Izard J."/>
            <person name="Walker B."/>
            <person name="Young S."/>
            <person name="Zeng Q."/>
            <person name="Gargeya S."/>
            <person name="Fitzgerald M."/>
            <person name="Haas B."/>
            <person name="Abouelleil A."/>
            <person name="Allen A.W."/>
            <person name="Alvarado L."/>
            <person name="Arachchi H.M."/>
            <person name="Berlin A.M."/>
            <person name="Chapman S.B."/>
            <person name="Gainer-Dewar J."/>
            <person name="Goldberg J."/>
            <person name="Griggs A."/>
            <person name="Gujja S."/>
            <person name="Hansen M."/>
            <person name="Howarth C."/>
            <person name="Imamovic A."/>
            <person name="Ireland A."/>
            <person name="Larimer J."/>
            <person name="McCowan C."/>
            <person name="Murphy C."/>
            <person name="Pearson M."/>
            <person name="Poon T.W."/>
            <person name="Priest M."/>
            <person name="Roberts A."/>
            <person name="Saif S."/>
            <person name="Shea T."/>
            <person name="Sisk P."/>
            <person name="Sykes S."/>
            <person name="Wortman J."/>
            <person name="Nusbaum C."/>
            <person name="Birren B."/>
        </authorList>
    </citation>
    <scope>NUCLEOTIDE SEQUENCE [LARGE SCALE GENOMIC DNA]</scope>
    <source>
        <strain evidence="9 10">ATCC 51939</strain>
    </source>
</reference>
<dbReference type="STRING" id="1125699.HMPREF9194_01828"/>
<dbReference type="RefSeq" id="WP_016526091.1">
    <property type="nucleotide sequence ID" value="NZ_KE332518.1"/>
</dbReference>
<dbReference type="PATRIC" id="fig|1125699.3.peg.1846"/>
<evidence type="ECO:0000256" key="3">
    <source>
        <dbReference type="ARBA" id="ARBA00012128"/>
    </source>
</evidence>
<evidence type="ECO:0000256" key="6">
    <source>
        <dbReference type="ARBA" id="ARBA00022777"/>
    </source>
</evidence>
<evidence type="ECO:0000313" key="10">
    <source>
        <dbReference type="Proteomes" id="UP000014541"/>
    </source>
</evidence>
<keyword evidence="10" id="KW-1185">Reference proteome</keyword>
<keyword evidence="5" id="KW-0547">Nucleotide-binding</keyword>
<sequence>MTCDDVKNYVAQKLRYFEKGAELECAEIGDGNINYVFKITDKKTGKSLVIKQADTKLRSSGRKLDVKRSKIEAEILAVQNTLAPAMVPKVYCYDEAMCALCMEDISAYKNLRTEMLKGKTFPAFADRISTFLADTLLPTADVAADTAADRAFKKERVRLFTNIELCDITEDLVLTEPYDDYKGRNVITKGNEEFVQKHLYRNEKLKAEVGMLRNAFMNNAQALIHGDLHSGSIFINKNGIKVIDPEFAFYGPMGYDIGNVIGNMFFALAYAVFAKPERTEFIAWAERTIADIVDGSAQKLSEKYDAVVHFPLYNGLFKKRYLAQIASDSIGFAGTEIIRRVVGDAKVAELTSVTDTSVKIPMERALIATGEKLIMSRAKKHTGSDLVRMFYSAAAVHKIR</sequence>
<dbReference type="PIRSF" id="PIRSF031134">
    <property type="entry name" value="MTRK"/>
    <property type="match status" value="1"/>
</dbReference>
<keyword evidence="7" id="KW-0067">ATP-binding</keyword>
<dbReference type="NCBIfam" id="TIGR01767">
    <property type="entry name" value="MTRK"/>
    <property type="match status" value="1"/>
</dbReference>
<evidence type="ECO:0000259" key="8">
    <source>
        <dbReference type="Pfam" id="PF01636"/>
    </source>
</evidence>
<feature type="domain" description="Aminoglycoside phosphotransferase" evidence="8">
    <location>
        <begin position="25"/>
        <end position="264"/>
    </location>
</feature>
<gene>
    <name evidence="9" type="ORF">HMPREF9194_01828</name>
</gene>
<dbReference type="GO" id="GO:0005524">
    <property type="term" value="F:ATP binding"/>
    <property type="evidence" value="ECO:0007669"/>
    <property type="project" value="UniProtKB-KW"/>
</dbReference>
<dbReference type="InterPro" id="IPR002575">
    <property type="entry name" value="Aminoglycoside_PTrfase"/>
</dbReference>
<protein>
    <recommendedName>
        <fullName evidence="3">S-methyl-5-thioribose kinase</fullName>
        <ecNumber evidence="3">2.7.1.100</ecNumber>
    </recommendedName>
</protein>
<dbReference type="EC" id="2.7.1.100" evidence="3"/>
<dbReference type="InterPro" id="IPR011009">
    <property type="entry name" value="Kinase-like_dom_sf"/>
</dbReference>
<proteinExistence type="inferred from homology"/>
<dbReference type="Proteomes" id="UP000014541">
    <property type="component" value="Unassembled WGS sequence"/>
</dbReference>
<keyword evidence="6 9" id="KW-0418">Kinase</keyword>
<dbReference type="EMBL" id="ATFF01000006">
    <property type="protein sequence ID" value="EPF31482.1"/>
    <property type="molecule type" value="Genomic_DNA"/>
</dbReference>
<dbReference type="InterPro" id="IPR009212">
    <property type="entry name" value="Methylthioribose_kinase"/>
</dbReference>
<evidence type="ECO:0000256" key="5">
    <source>
        <dbReference type="ARBA" id="ARBA00022741"/>
    </source>
</evidence>
<evidence type="ECO:0000313" key="9">
    <source>
        <dbReference type="EMBL" id="EPF31482.1"/>
    </source>
</evidence>
<dbReference type="SUPFAM" id="SSF56112">
    <property type="entry name" value="Protein kinase-like (PK-like)"/>
    <property type="match status" value="1"/>
</dbReference>
<evidence type="ECO:0000256" key="7">
    <source>
        <dbReference type="ARBA" id="ARBA00022840"/>
    </source>
</evidence>
<accession>S3KGY4</accession>
<dbReference type="GO" id="GO:0046522">
    <property type="term" value="F:S-methyl-5-thioribose kinase activity"/>
    <property type="evidence" value="ECO:0007669"/>
    <property type="project" value="UniProtKB-EC"/>
</dbReference>
<evidence type="ECO:0000256" key="4">
    <source>
        <dbReference type="ARBA" id="ARBA00022679"/>
    </source>
</evidence>
<dbReference type="AlphaFoldDB" id="S3KGY4"/>
<dbReference type="PANTHER" id="PTHR34273:SF2">
    <property type="entry name" value="METHYLTHIORIBOSE KINASE"/>
    <property type="match status" value="1"/>
</dbReference>